<evidence type="ECO:0000313" key="1">
    <source>
        <dbReference type="EMBL" id="CDX40927.1"/>
    </source>
</evidence>
<reference evidence="1 2" key="1">
    <citation type="submission" date="2014-08" db="EMBL/GenBank/DDBJ databases">
        <authorList>
            <person name="Moulin Lionel"/>
        </authorList>
    </citation>
    <scope>NUCLEOTIDE SEQUENCE [LARGE SCALE GENOMIC DNA]</scope>
</reference>
<name>A0A090FAP0_MESPL</name>
<evidence type="ECO:0000313" key="2">
    <source>
        <dbReference type="Proteomes" id="UP000046373"/>
    </source>
</evidence>
<accession>A0A090FAP0</accession>
<proteinExistence type="predicted"/>
<protein>
    <submittedName>
        <fullName evidence="1">Uncharacterized protein</fullName>
    </submittedName>
</protein>
<dbReference type="EMBL" id="CCNB01000025">
    <property type="protein sequence ID" value="CDX40927.1"/>
    <property type="molecule type" value="Genomic_DNA"/>
</dbReference>
<gene>
    <name evidence="1" type="ORF">MPLDJ20_310010</name>
</gene>
<organism evidence="1 2">
    <name type="scientific">Mesorhizobium plurifarium</name>
    <dbReference type="NCBI Taxonomy" id="69974"/>
    <lineage>
        <taxon>Bacteria</taxon>
        <taxon>Pseudomonadati</taxon>
        <taxon>Pseudomonadota</taxon>
        <taxon>Alphaproteobacteria</taxon>
        <taxon>Hyphomicrobiales</taxon>
        <taxon>Phyllobacteriaceae</taxon>
        <taxon>Mesorhizobium</taxon>
    </lineage>
</organism>
<sequence>MVYPATGRAARAKYHFRHSSQASQPGLVTVFGDLGRRGDSRWQSERQGRWRETGQ</sequence>
<dbReference type="Proteomes" id="UP000046373">
    <property type="component" value="Unassembled WGS sequence"/>
</dbReference>
<dbReference type="AlphaFoldDB" id="A0A090FAP0"/>